<evidence type="ECO:0000313" key="3">
    <source>
        <dbReference type="EMBL" id="KAL0872004.1"/>
    </source>
</evidence>
<evidence type="ECO:0000313" key="5">
    <source>
        <dbReference type="Proteomes" id="UP001549921"/>
    </source>
</evidence>
<evidence type="ECO:0000313" key="4">
    <source>
        <dbReference type="Proteomes" id="UP001549920"/>
    </source>
</evidence>
<dbReference type="Proteomes" id="UP001549920">
    <property type="component" value="Unassembled WGS sequence"/>
</dbReference>
<dbReference type="EMBL" id="JBEUOH010000016">
    <property type="protein sequence ID" value="KAL0872004.1"/>
    <property type="molecule type" value="Genomic_DNA"/>
</dbReference>
<feature type="chain" id="PRO_5044722748" evidence="1">
    <location>
        <begin position="18"/>
        <end position="108"/>
    </location>
</feature>
<protein>
    <submittedName>
        <fullName evidence="2">Uncharacterized protein</fullName>
    </submittedName>
</protein>
<keyword evidence="1" id="KW-0732">Signal</keyword>
<feature type="signal peptide" evidence="1">
    <location>
        <begin position="1"/>
        <end position="17"/>
    </location>
</feature>
<sequence>MIAKFVIVLALAVAANAGAIPLAAPAALVAPAPAAYVAPYASSYSAHAVNHAVATPVVAAAPYVAAPAAAPYIAAPAAAPYVAAPAAAVAAPAPYFPAARYVASPYYF</sequence>
<dbReference type="EMBL" id="JBEDNZ010000016">
    <property type="protein sequence ID" value="KAL0822597.1"/>
    <property type="molecule type" value="Genomic_DNA"/>
</dbReference>
<gene>
    <name evidence="3" type="ORF">ABMA27_004444</name>
    <name evidence="2" type="ORF">ABMA28_004635</name>
</gene>
<organism evidence="2 5">
    <name type="scientific">Loxostege sticticalis</name>
    <name type="common">Beet webworm moth</name>
    <dbReference type="NCBI Taxonomy" id="481309"/>
    <lineage>
        <taxon>Eukaryota</taxon>
        <taxon>Metazoa</taxon>
        <taxon>Ecdysozoa</taxon>
        <taxon>Arthropoda</taxon>
        <taxon>Hexapoda</taxon>
        <taxon>Insecta</taxon>
        <taxon>Pterygota</taxon>
        <taxon>Neoptera</taxon>
        <taxon>Endopterygota</taxon>
        <taxon>Lepidoptera</taxon>
        <taxon>Glossata</taxon>
        <taxon>Ditrysia</taxon>
        <taxon>Pyraloidea</taxon>
        <taxon>Crambidae</taxon>
        <taxon>Pyraustinae</taxon>
        <taxon>Loxostege</taxon>
    </lineage>
</organism>
<reference evidence="4 5" key="1">
    <citation type="submission" date="2024-06" db="EMBL/GenBank/DDBJ databases">
        <title>A chromosome-level genome assembly of beet webworm, Loxostege sticticalis.</title>
        <authorList>
            <person name="Zhang Y."/>
        </authorList>
    </citation>
    <scope>NUCLEOTIDE SEQUENCE [LARGE SCALE GENOMIC DNA]</scope>
    <source>
        <strain evidence="3">AQ026</strain>
        <strain evidence="2">AQ028</strain>
        <tissue evidence="2">Male pupae</tissue>
        <tissue evidence="3">Whole body</tissue>
    </source>
</reference>
<keyword evidence="4" id="KW-1185">Reference proteome</keyword>
<accession>A0ABD0SRX0</accession>
<comment type="caution">
    <text evidence="2">The sequence shown here is derived from an EMBL/GenBank/DDBJ whole genome shotgun (WGS) entry which is preliminary data.</text>
</comment>
<name>A0ABD0SRX0_LOXSC</name>
<proteinExistence type="predicted"/>
<evidence type="ECO:0000313" key="2">
    <source>
        <dbReference type="EMBL" id="KAL0822597.1"/>
    </source>
</evidence>
<dbReference type="AlphaFoldDB" id="A0ABD0SRX0"/>
<dbReference type="Proteomes" id="UP001549921">
    <property type="component" value="Unassembled WGS sequence"/>
</dbReference>
<evidence type="ECO:0000256" key="1">
    <source>
        <dbReference type="SAM" id="SignalP"/>
    </source>
</evidence>